<feature type="compositionally biased region" description="Basic residues" evidence="1">
    <location>
        <begin position="436"/>
        <end position="446"/>
    </location>
</feature>
<feature type="compositionally biased region" description="Low complexity" evidence="1">
    <location>
        <begin position="309"/>
        <end position="326"/>
    </location>
</feature>
<dbReference type="Proteomes" id="UP000772434">
    <property type="component" value="Unassembled WGS sequence"/>
</dbReference>
<feature type="compositionally biased region" description="Polar residues" evidence="1">
    <location>
        <begin position="244"/>
        <end position="280"/>
    </location>
</feature>
<dbReference type="OrthoDB" id="2944913at2759"/>
<comment type="caution">
    <text evidence="2">The sequence shown here is derived from an EMBL/GenBank/DDBJ whole genome shotgun (WGS) entry which is preliminary data.</text>
</comment>
<evidence type="ECO:0000313" key="3">
    <source>
        <dbReference type="Proteomes" id="UP000772434"/>
    </source>
</evidence>
<evidence type="ECO:0000313" key="2">
    <source>
        <dbReference type="EMBL" id="KAF9062467.1"/>
    </source>
</evidence>
<accession>A0A9P5PFX2</accession>
<feature type="compositionally biased region" description="Basic residues" evidence="1">
    <location>
        <begin position="220"/>
        <end position="230"/>
    </location>
</feature>
<organism evidence="2 3">
    <name type="scientific">Rhodocollybia butyracea</name>
    <dbReference type="NCBI Taxonomy" id="206335"/>
    <lineage>
        <taxon>Eukaryota</taxon>
        <taxon>Fungi</taxon>
        <taxon>Dikarya</taxon>
        <taxon>Basidiomycota</taxon>
        <taxon>Agaricomycotina</taxon>
        <taxon>Agaricomycetes</taxon>
        <taxon>Agaricomycetidae</taxon>
        <taxon>Agaricales</taxon>
        <taxon>Marasmiineae</taxon>
        <taxon>Omphalotaceae</taxon>
        <taxon>Rhodocollybia</taxon>
    </lineage>
</organism>
<dbReference type="AlphaFoldDB" id="A0A9P5PFX2"/>
<dbReference type="EMBL" id="JADNRY010000172">
    <property type="protein sequence ID" value="KAF9062467.1"/>
    <property type="molecule type" value="Genomic_DNA"/>
</dbReference>
<reference evidence="2" key="1">
    <citation type="submission" date="2020-11" db="EMBL/GenBank/DDBJ databases">
        <authorList>
            <consortium name="DOE Joint Genome Institute"/>
            <person name="Ahrendt S."/>
            <person name="Riley R."/>
            <person name="Andreopoulos W."/>
            <person name="Labutti K."/>
            <person name="Pangilinan J."/>
            <person name="Ruiz-Duenas F.J."/>
            <person name="Barrasa J.M."/>
            <person name="Sanchez-Garcia M."/>
            <person name="Camarero S."/>
            <person name="Miyauchi S."/>
            <person name="Serrano A."/>
            <person name="Linde D."/>
            <person name="Babiker R."/>
            <person name="Drula E."/>
            <person name="Ayuso-Fernandez I."/>
            <person name="Pacheco R."/>
            <person name="Padilla G."/>
            <person name="Ferreira P."/>
            <person name="Barriuso J."/>
            <person name="Kellner H."/>
            <person name="Castanera R."/>
            <person name="Alfaro M."/>
            <person name="Ramirez L."/>
            <person name="Pisabarro A.G."/>
            <person name="Kuo A."/>
            <person name="Tritt A."/>
            <person name="Lipzen A."/>
            <person name="He G."/>
            <person name="Yan M."/>
            <person name="Ng V."/>
            <person name="Cullen D."/>
            <person name="Martin F."/>
            <person name="Rosso M.-N."/>
            <person name="Henrissat B."/>
            <person name="Hibbett D."/>
            <person name="Martinez A.T."/>
            <person name="Grigoriev I.V."/>
        </authorList>
    </citation>
    <scope>NUCLEOTIDE SEQUENCE</scope>
    <source>
        <strain evidence="2">AH 40177</strain>
    </source>
</reference>
<proteinExistence type="predicted"/>
<sequence>MEFHSQMFYYPLSDSRDTPWTLEQFAQATRNRCERYSLQAASSRPVIVPPKIAQISGGFLRENGRYLYTVKHALARECLDYARTHWRLQPDVPDEILALAALETFLNPFDPVHWLFWGEQKDQSAKLVQSHIGRQYPAIYHPLSWSILDWRFRLFGIHSKQLPQVLCHMPWYDLLVLPTFLKDTPRGPVLRKRKVPLVNLRTSSLATSEPADDLEELPAKRLRASTRARPVHTPTETADVANLDPSSNTIITPTVSDTFESQPNTRLSRNSPQVSISTTFIPPDFSRTRSSSRLSAQTLVDDSRDRSPSTSSATTAAESSSALTAKAKGKRKAVDELVETEPRIIAMIDIVVDDDTSSVANSFNDDEVEVSHPRITRSRSGASSILAQRTQLRRNERANGILPYPSEKSARGGSTRSIIANMATPEPSTIAAPTSKKGRQTKNSRR</sequence>
<feature type="region of interest" description="Disordered" evidence="1">
    <location>
        <begin position="208"/>
        <end position="335"/>
    </location>
</feature>
<evidence type="ECO:0000256" key="1">
    <source>
        <dbReference type="SAM" id="MobiDB-lite"/>
    </source>
</evidence>
<keyword evidence="3" id="KW-1185">Reference proteome</keyword>
<gene>
    <name evidence="2" type="ORF">BDP27DRAFT_1336663</name>
</gene>
<name>A0A9P5PFX2_9AGAR</name>
<protein>
    <submittedName>
        <fullName evidence="2">Uncharacterized protein</fullName>
    </submittedName>
</protein>
<feature type="compositionally biased region" description="Polar residues" evidence="1">
    <location>
        <begin position="288"/>
        <end position="300"/>
    </location>
</feature>
<feature type="region of interest" description="Disordered" evidence="1">
    <location>
        <begin position="393"/>
        <end position="446"/>
    </location>
</feature>